<organism evidence="2 3">
    <name type="scientific">Paenibacillus sepulcri</name>
    <dbReference type="NCBI Taxonomy" id="359917"/>
    <lineage>
        <taxon>Bacteria</taxon>
        <taxon>Bacillati</taxon>
        <taxon>Bacillota</taxon>
        <taxon>Bacilli</taxon>
        <taxon>Bacillales</taxon>
        <taxon>Paenibacillaceae</taxon>
        <taxon>Paenibacillus</taxon>
    </lineage>
</organism>
<dbReference type="InterPro" id="IPR000994">
    <property type="entry name" value="Pept_M24"/>
</dbReference>
<dbReference type="InterPro" id="IPR050659">
    <property type="entry name" value="Peptidase_M24B"/>
</dbReference>
<comment type="caution">
    <text evidence="2">The sequence shown here is derived from an EMBL/GenBank/DDBJ whole genome shotgun (WGS) entry which is preliminary data.</text>
</comment>
<dbReference type="PANTHER" id="PTHR46112:SF2">
    <property type="entry name" value="XAA-PRO AMINOPEPTIDASE P-RELATED"/>
    <property type="match status" value="1"/>
</dbReference>
<dbReference type="Gene3D" id="3.90.230.10">
    <property type="entry name" value="Creatinase/methionine aminopeptidase superfamily"/>
    <property type="match status" value="1"/>
</dbReference>
<gene>
    <name evidence="2" type="ORF">K0U00_34065</name>
</gene>
<dbReference type="PRINTS" id="PR00599">
    <property type="entry name" value="MAPEPTIDASE"/>
</dbReference>
<name>A0ABS7CDS7_9BACL</name>
<evidence type="ECO:0000313" key="3">
    <source>
        <dbReference type="Proteomes" id="UP001519887"/>
    </source>
</evidence>
<dbReference type="PANTHER" id="PTHR46112">
    <property type="entry name" value="AMINOPEPTIDASE"/>
    <property type="match status" value="1"/>
</dbReference>
<dbReference type="Proteomes" id="UP001519887">
    <property type="component" value="Unassembled WGS sequence"/>
</dbReference>
<evidence type="ECO:0000313" key="2">
    <source>
        <dbReference type="EMBL" id="MBW7459088.1"/>
    </source>
</evidence>
<protein>
    <submittedName>
        <fullName evidence="2">M24 family metallopeptidase</fullName>
    </submittedName>
</protein>
<keyword evidence="3" id="KW-1185">Reference proteome</keyword>
<reference evidence="2 3" key="1">
    <citation type="submission" date="2021-07" db="EMBL/GenBank/DDBJ databases">
        <title>Paenibacillus radiodurans sp. nov., isolated from the southeastern edge of Tengger Desert.</title>
        <authorList>
            <person name="Zhang G."/>
        </authorList>
    </citation>
    <scope>NUCLEOTIDE SEQUENCE [LARGE SCALE GENOMIC DNA]</scope>
    <source>
        <strain evidence="2 3">CCM 7311</strain>
    </source>
</reference>
<feature type="domain" description="Peptidase M24" evidence="1">
    <location>
        <begin position="10"/>
        <end position="154"/>
    </location>
</feature>
<dbReference type="Pfam" id="PF00557">
    <property type="entry name" value="Peptidase_M24"/>
    <property type="match status" value="1"/>
</dbReference>
<dbReference type="EMBL" id="JAHZIK010001475">
    <property type="protein sequence ID" value="MBW7459088.1"/>
    <property type="molecule type" value="Genomic_DNA"/>
</dbReference>
<evidence type="ECO:0000259" key="1">
    <source>
        <dbReference type="Pfam" id="PF00557"/>
    </source>
</evidence>
<dbReference type="SUPFAM" id="SSF55920">
    <property type="entry name" value="Creatinase/aminopeptidase"/>
    <property type="match status" value="1"/>
</dbReference>
<dbReference type="InterPro" id="IPR036005">
    <property type="entry name" value="Creatinase/aminopeptidase-like"/>
</dbReference>
<proteinExistence type="predicted"/>
<feature type="non-terminal residue" evidence="2">
    <location>
        <position position="1"/>
    </location>
</feature>
<accession>A0ABS7CDS7</accession>
<dbReference type="InterPro" id="IPR001714">
    <property type="entry name" value="Pept_M24_MAP"/>
</dbReference>
<sequence length="170" mass="18318">GTAAPQSVSLRAIRRNEPILIDVGCCIDGYIIDQTRTAVIGSLPDDMAAAYNHSESIIRETERLMVPGTICEALYIRALEQADECGLSAHFMGYGSDQVKFLGHGIGLEVDEWPVLARGFTDPLKAGMVLAVEPKFTFPGRGVVGIENSYLVTENGPRALTKSPEGLIIL</sequence>
<dbReference type="CDD" id="cd01066">
    <property type="entry name" value="APP_MetAP"/>
    <property type="match status" value="1"/>
</dbReference>